<protein>
    <submittedName>
        <fullName evidence="1">Uncharacterized protein</fullName>
    </submittedName>
</protein>
<organism evidence="1 2">
    <name type="scientific">Papilio xuthus</name>
    <name type="common">Asian swallowtail butterfly</name>
    <dbReference type="NCBI Taxonomy" id="66420"/>
    <lineage>
        <taxon>Eukaryota</taxon>
        <taxon>Metazoa</taxon>
        <taxon>Ecdysozoa</taxon>
        <taxon>Arthropoda</taxon>
        <taxon>Hexapoda</taxon>
        <taxon>Insecta</taxon>
        <taxon>Pterygota</taxon>
        <taxon>Neoptera</taxon>
        <taxon>Endopterygota</taxon>
        <taxon>Lepidoptera</taxon>
        <taxon>Glossata</taxon>
        <taxon>Ditrysia</taxon>
        <taxon>Papilionoidea</taxon>
        <taxon>Papilionidae</taxon>
        <taxon>Papilioninae</taxon>
        <taxon>Papilio</taxon>
    </lineage>
</organism>
<dbReference type="AlphaFoldDB" id="A0A194QEG7"/>
<name>A0A194QEG7_PAPXU</name>
<evidence type="ECO:0000313" key="2">
    <source>
        <dbReference type="Proteomes" id="UP000053268"/>
    </source>
</evidence>
<accession>A0A194QEG7</accession>
<dbReference type="Proteomes" id="UP000053268">
    <property type="component" value="Unassembled WGS sequence"/>
</dbReference>
<keyword evidence="2" id="KW-1185">Reference proteome</keyword>
<gene>
    <name evidence="1" type="ORF">RR46_01885</name>
</gene>
<proteinExistence type="predicted"/>
<sequence>MDALCPTTGTEETGKSSQEGIAVLIKCEEAAILLEQKIMEYGHESEVQILLKELVMMKARISKLLEQARQGLHTIKISLYRPVLVAGAPFLVSEEIFLKEGKLSDACGEYPTRAPFAVAPHCLTIPIFHKSNVKTNLKL</sequence>
<evidence type="ECO:0000313" key="1">
    <source>
        <dbReference type="EMBL" id="KPJ03933.1"/>
    </source>
</evidence>
<reference evidence="1 2" key="1">
    <citation type="journal article" date="2015" name="Nat. Commun.">
        <title>Outbred genome sequencing and CRISPR/Cas9 gene editing in butterflies.</title>
        <authorList>
            <person name="Li X."/>
            <person name="Fan D."/>
            <person name="Zhang W."/>
            <person name="Liu G."/>
            <person name="Zhang L."/>
            <person name="Zhao L."/>
            <person name="Fang X."/>
            <person name="Chen L."/>
            <person name="Dong Y."/>
            <person name="Chen Y."/>
            <person name="Ding Y."/>
            <person name="Zhao R."/>
            <person name="Feng M."/>
            <person name="Zhu Y."/>
            <person name="Feng Y."/>
            <person name="Jiang X."/>
            <person name="Zhu D."/>
            <person name="Xiang H."/>
            <person name="Feng X."/>
            <person name="Li S."/>
            <person name="Wang J."/>
            <person name="Zhang G."/>
            <person name="Kronforst M.R."/>
            <person name="Wang W."/>
        </authorList>
    </citation>
    <scope>NUCLEOTIDE SEQUENCE [LARGE SCALE GENOMIC DNA]</scope>
    <source>
        <strain evidence="1">Ya'a_city_454_Px</strain>
        <tissue evidence="1">Whole body</tissue>
    </source>
</reference>
<dbReference type="EMBL" id="KQ459054">
    <property type="protein sequence ID" value="KPJ03933.1"/>
    <property type="molecule type" value="Genomic_DNA"/>
</dbReference>